<dbReference type="RefSeq" id="WP_006168837.1">
    <property type="nucleotide sequence ID" value="NZ_AOIN01000091.1"/>
</dbReference>
<feature type="transmembrane region" description="Helical" evidence="2">
    <location>
        <begin position="38"/>
        <end position="56"/>
    </location>
</feature>
<keyword evidence="4" id="KW-1185">Reference proteome</keyword>
<keyword evidence="2" id="KW-0812">Transmembrane</keyword>
<keyword evidence="2" id="KW-1133">Transmembrane helix</keyword>
<feature type="compositionally biased region" description="Low complexity" evidence="1">
    <location>
        <begin position="81"/>
        <end position="94"/>
    </location>
</feature>
<feature type="compositionally biased region" description="Acidic residues" evidence="1">
    <location>
        <begin position="68"/>
        <end position="80"/>
    </location>
</feature>
<organism evidence="3 4">
    <name type="scientific">Natrialba chahannaoensis JCM 10990</name>
    <dbReference type="NCBI Taxonomy" id="1227492"/>
    <lineage>
        <taxon>Archaea</taxon>
        <taxon>Methanobacteriati</taxon>
        <taxon>Methanobacteriota</taxon>
        <taxon>Stenosarchaea group</taxon>
        <taxon>Halobacteria</taxon>
        <taxon>Halobacteriales</taxon>
        <taxon>Natrialbaceae</taxon>
        <taxon>Natrialba</taxon>
    </lineage>
</organism>
<sequence>MESLVVVLLTAALLIQIPIALLVRFDARRQGFDNPEMYELGILVPMGGILVVPAYISKRRSLSSTDEVASDEVANDDAVSDDTSSVDAGTGSSDTPGIESTTEGDVVSADSPTRVENN</sequence>
<keyword evidence="2" id="KW-0472">Membrane</keyword>
<feature type="region of interest" description="Disordered" evidence="1">
    <location>
        <begin position="62"/>
        <end position="118"/>
    </location>
</feature>
<name>M0AD69_9EURY</name>
<reference evidence="3 4" key="1">
    <citation type="journal article" date="2014" name="PLoS Genet.">
        <title>Phylogenetically driven sequencing of extremely halophilic archaea reveals strategies for static and dynamic osmo-response.</title>
        <authorList>
            <person name="Becker E.A."/>
            <person name="Seitzer P.M."/>
            <person name="Tritt A."/>
            <person name="Larsen D."/>
            <person name="Krusor M."/>
            <person name="Yao A.I."/>
            <person name="Wu D."/>
            <person name="Madern D."/>
            <person name="Eisen J.A."/>
            <person name="Darling A.E."/>
            <person name="Facciotti M.T."/>
        </authorList>
    </citation>
    <scope>NUCLEOTIDE SEQUENCE [LARGE SCALE GENOMIC DNA]</scope>
    <source>
        <strain evidence="3 4">JCM 10990</strain>
    </source>
</reference>
<dbReference type="OrthoDB" id="342897at2157"/>
<dbReference type="AlphaFoldDB" id="M0AD69"/>
<evidence type="ECO:0000313" key="4">
    <source>
        <dbReference type="Proteomes" id="UP000011693"/>
    </source>
</evidence>
<evidence type="ECO:0000313" key="3">
    <source>
        <dbReference type="EMBL" id="ELY95298.1"/>
    </source>
</evidence>
<proteinExistence type="predicted"/>
<gene>
    <name evidence="3" type="ORF">C482_16673</name>
</gene>
<dbReference type="PATRIC" id="fig|1227492.4.peg.3321"/>
<comment type="caution">
    <text evidence="3">The sequence shown here is derived from an EMBL/GenBank/DDBJ whole genome shotgun (WGS) entry which is preliminary data.</text>
</comment>
<protein>
    <submittedName>
        <fullName evidence="3">Uncharacterized protein</fullName>
    </submittedName>
</protein>
<accession>M0AD69</accession>
<dbReference type="EMBL" id="AOIN01000091">
    <property type="protein sequence ID" value="ELY95298.1"/>
    <property type="molecule type" value="Genomic_DNA"/>
</dbReference>
<evidence type="ECO:0000256" key="2">
    <source>
        <dbReference type="SAM" id="Phobius"/>
    </source>
</evidence>
<evidence type="ECO:0000256" key="1">
    <source>
        <dbReference type="SAM" id="MobiDB-lite"/>
    </source>
</evidence>
<dbReference type="Proteomes" id="UP000011693">
    <property type="component" value="Unassembled WGS sequence"/>
</dbReference>